<dbReference type="GO" id="GO:0005634">
    <property type="term" value="C:nucleus"/>
    <property type="evidence" value="ECO:0007669"/>
    <property type="project" value="UniProtKB-SubCell"/>
</dbReference>
<feature type="compositionally biased region" description="Basic and acidic residues" evidence="8">
    <location>
        <begin position="802"/>
        <end position="837"/>
    </location>
</feature>
<comment type="similarity">
    <text evidence="3">Belongs to the NEMF family.</text>
</comment>
<dbReference type="GO" id="GO:1990116">
    <property type="term" value="P:ribosome-associated ubiquitin-dependent protein catabolic process"/>
    <property type="evidence" value="ECO:0007669"/>
    <property type="project" value="TreeGrafter"/>
</dbReference>
<feature type="domain" description="NFACT RNA-binding" evidence="9">
    <location>
        <begin position="498"/>
        <end position="609"/>
    </location>
</feature>
<evidence type="ECO:0000313" key="11">
    <source>
        <dbReference type="EMBL" id="GMT04012.1"/>
    </source>
</evidence>
<evidence type="ECO:0000256" key="2">
    <source>
        <dbReference type="ARBA" id="ARBA00004496"/>
    </source>
</evidence>
<dbReference type="GO" id="GO:0000049">
    <property type="term" value="F:tRNA binding"/>
    <property type="evidence" value="ECO:0007669"/>
    <property type="project" value="TreeGrafter"/>
</dbReference>
<protein>
    <recommendedName>
        <fullName evidence="13">Rna-binding protein</fullName>
    </recommendedName>
</protein>
<dbReference type="EMBL" id="BTSX01000006">
    <property type="protein sequence ID" value="GMT04012.1"/>
    <property type="molecule type" value="Genomic_DNA"/>
</dbReference>
<dbReference type="InterPro" id="IPR051608">
    <property type="entry name" value="RQC_Subunit_NEMF"/>
</dbReference>
<feature type="compositionally biased region" description="Acidic residues" evidence="8">
    <location>
        <begin position="660"/>
        <end position="684"/>
    </location>
</feature>
<feature type="compositionally biased region" description="Basic and acidic residues" evidence="8">
    <location>
        <begin position="735"/>
        <end position="763"/>
    </location>
</feature>
<dbReference type="Pfam" id="PF05833">
    <property type="entry name" value="NFACT_N"/>
    <property type="match status" value="1"/>
</dbReference>
<evidence type="ECO:0000256" key="3">
    <source>
        <dbReference type="ARBA" id="ARBA00008318"/>
    </source>
</evidence>
<evidence type="ECO:0000259" key="9">
    <source>
        <dbReference type="Pfam" id="PF05670"/>
    </source>
</evidence>
<dbReference type="GO" id="GO:0072344">
    <property type="term" value="P:rescue of stalled ribosome"/>
    <property type="evidence" value="ECO:0007669"/>
    <property type="project" value="TreeGrafter"/>
</dbReference>
<evidence type="ECO:0000256" key="6">
    <source>
        <dbReference type="ARBA" id="ARBA00023242"/>
    </source>
</evidence>
<evidence type="ECO:0000256" key="5">
    <source>
        <dbReference type="ARBA" id="ARBA00023054"/>
    </source>
</evidence>
<feature type="compositionally biased region" description="Basic and acidic residues" evidence="8">
    <location>
        <begin position="773"/>
        <end position="784"/>
    </location>
</feature>
<dbReference type="Pfam" id="PF05670">
    <property type="entry name" value="NFACT-R_1"/>
    <property type="match status" value="1"/>
</dbReference>
<feature type="compositionally biased region" description="Basic and acidic residues" evidence="8">
    <location>
        <begin position="634"/>
        <end position="659"/>
    </location>
</feature>
<dbReference type="GO" id="GO:0043023">
    <property type="term" value="F:ribosomal large subunit binding"/>
    <property type="evidence" value="ECO:0007669"/>
    <property type="project" value="TreeGrafter"/>
</dbReference>
<dbReference type="PANTHER" id="PTHR15239">
    <property type="entry name" value="NUCLEAR EXPORT MEDIATOR FACTOR NEMF"/>
    <property type="match status" value="1"/>
</dbReference>
<accession>A0AAV5UB24</accession>
<keyword evidence="5 7" id="KW-0175">Coiled coil</keyword>
<feature type="coiled-coil region" evidence="7">
    <location>
        <begin position="310"/>
        <end position="344"/>
    </location>
</feature>
<keyword evidence="6" id="KW-0539">Nucleus</keyword>
<comment type="subcellular location">
    <subcellularLocation>
        <location evidence="2">Cytoplasm</location>
    </subcellularLocation>
    <subcellularLocation>
        <location evidence="1">Nucleus</location>
    </subcellularLocation>
</comment>
<feature type="domain" description="NFACT protein C-terminal" evidence="10">
    <location>
        <begin position="850"/>
        <end position="942"/>
    </location>
</feature>
<name>A0AAV5UB24_9BILA</name>
<dbReference type="FunFam" id="2.30.310.10:FF:000001">
    <property type="entry name" value="Nuclear export mediator factor Nemf"/>
    <property type="match status" value="1"/>
</dbReference>
<evidence type="ECO:0000256" key="7">
    <source>
        <dbReference type="SAM" id="Coils"/>
    </source>
</evidence>
<dbReference type="NCBIfam" id="NF041120">
    <property type="entry name" value="RqcH_arch"/>
    <property type="match status" value="1"/>
</dbReference>
<comment type="caution">
    <text evidence="11">The sequence shown here is derived from an EMBL/GenBank/DDBJ whole genome shotgun (WGS) entry which is preliminary data.</text>
</comment>
<dbReference type="AlphaFoldDB" id="A0AAV5UB24"/>
<proteinExistence type="inferred from homology"/>
<dbReference type="Pfam" id="PF11923">
    <property type="entry name" value="NFACT-C"/>
    <property type="match status" value="1"/>
</dbReference>
<gene>
    <name evidence="11" type="ORF">PENTCL1PPCAC_26186</name>
</gene>
<evidence type="ECO:0000313" key="12">
    <source>
        <dbReference type="Proteomes" id="UP001432027"/>
    </source>
</evidence>
<feature type="region of interest" description="Disordered" evidence="8">
    <location>
        <begin position="634"/>
        <end position="865"/>
    </location>
</feature>
<dbReference type="PANTHER" id="PTHR15239:SF6">
    <property type="entry name" value="RIBOSOME QUALITY CONTROL COMPLEX SUBUNIT NEMF"/>
    <property type="match status" value="1"/>
</dbReference>
<dbReference type="Proteomes" id="UP001432027">
    <property type="component" value="Unassembled WGS sequence"/>
</dbReference>
<dbReference type="GO" id="GO:1990112">
    <property type="term" value="C:RQC complex"/>
    <property type="evidence" value="ECO:0007669"/>
    <property type="project" value="TreeGrafter"/>
</dbReference>
<organism evidence="11 12">
    <name type="scientific">Pristionchus entomophagus</name>
    <dbReference type="NCBI Taxonomy" id="358040"/>
    <lineage>
        <taxon>Eukaryota</taxon>
        <taxon>Metazoa</taxon>
        <taxon>Ecdysozoa</taxon>
        <taxon>Nematoda</taxon>
        <taxon>Chromadorea</taxon>
        <taxon>Rhabditida</taxon>
        <taxon>Rhabditina</taxon>
        <taxon>Diplogasteromorpha</taxon>
        <taxon>Diplogasteroidea</taxon>
        <taxon>Neodiplogasteridae</taxon>
        <taxon>Pristionchus</taxon>
    </lineage>
</organism>
<evidence type="ECO:0008006" key="13">
    <source>
        <dbReference type="Google" id="ProtNLM"/>
    </source>
</evidence>
<feature type="non-terminal residue" evidence="11">
    <location>
        <position position="1"/>
    </location>
</feature>
<keyword evidence="12" id="KW-1185">Reference proteome</keyword>
<dbReference type="GO" id="GO:0005737">
    <property type="term" value="C:cytoplasm"/>
    <property type="evidence" value="ECO:0007669"/>
    <property type="project" value="UniProtKB-SubCell"/>
</dbReference>
<dbReference type="InterPro" id="IPR008532">
    <property type="entry name" value="NFACT_RNA-bd"/>
</dbReference>
<evidence type="ECO:0000259" key="10">
    <source>
        <dbReference type="Pfam" id="PF11923"/>
    </source>
</evidence>
<keyword evidence="4" id="KW-0963">Cytoplasm</keyword>
<reference evidence="11" key="1">
    <citation type="submission" date="2023-10" db="EMBL/GenBank/DDBJ databases">
        <title>Genome assembly of Pristionchus species.</title>
        <authorList>
            <person name="Yoshida K."/>
            <person name="Sommer R.J."/>
        </authorList>
    </citation>
    <scope>NUCLEOTIDE SEQUENCE</scope>
    <source>
        <strain evidence="11">RS0144</strain>
    </source>
</reference>
<dbReference type="InterPro" id="IPR021846">
    <property type="entry name" value="NFACT-C"/>
</dbReference>
<feature type="compositionally biased region" description="Acidic residues" evidence="8">
    <location>
        <begin position="838"/>
        <end position="850"/>
    </location>
</feature>
<sequence>SRMKNRYTTLDVVAAVHDLKQYIGMRVNNVYDVNSKTYLIKLQKPDKKAVIMFESGLHILSTGHAWEKSQFPSSFSMKLRKHIKNRRLECVDQVGVDRVVDLAFACDEARVHVIVELYDRGNILLTDHDYTILNILRPRTDKDTDVKFAVRNRYPVENARTETSLPSDDQLTEAVAAAAANVQARRLLSPMVPVGAALIEHSLVANSHPKDINMNTLGVTVEERVRKLRSVIDECSKVYQRIHESPCQGFITFKTEQSLSGDTVESFIDYHPFHFAQCSDDTTKKFDSFSEAVDEFLSKMTTQKADQRALNIEKEAMKKLENVKKDQEERVVELDKSQEKLKRIADIIIHNKEVVERAREVVLSALAHQLSWDRIGDMCREAARQGDLVASKIVQLKLDTNHIIMRLTDPYLEGIDDEEGEEVENEPVDVPIDLALNAFQNSKKLFEAKKAAGKKKEKTIQSSIKALKNAEAKAKATLETVRVCKDLAKTRKPMWFEKFLWFVSRDGLIVVAGRDAQQNELLVKKYLRTDDVYVHADVRGAASVVIRNVPGGGEIPPKTLTEAAQMAVCYSNAWDAKVVASAWWVNKSQVSRTAPTGEYLTPGSFMIRGKKNFMPASQLIMGLGILFKLDEESVERRREERRRKEEERGTGETEKKEKQPEEEEMEGEEVEVEESEGEGEEENGDEKKDGEEGDEDFPDVQVPLSSLSVGGKTGEEEYSIINVGPAQRSGLSQKEMAERREREKIEKEKMEKERKDKEKEAKASKPRTKREKHKMEKIKQKYGDQDEEERELRMMALGSRGKKVEEKKEEPKREETKEEKVERPQRPPREEKEKKIEEEDDDEEKEENSDEANLLETLTGDPTPEDTLLYAVVSVAPYQVLSDYKYKVKLIPGTGKRGKAAKSAIDLFMRSKKGTPREESLLKALVGDEASARNIPGKVKVSAPNLHAK</sequence>
<dbReference type="Gene3D" id="2.30.310.10">
    <property type="entry name" value="ibrinogen binding protein from staphylococcus aureus domain"/>
    <property type="match status" value="1"/>
</dbReference>
<evidence type="ECO:0000256" key="1">
    <source>
        <dbReference type="ARBA" id="ARBA00004123"/>
    </source>
</evidence>
<evidence type="ECO:0000256" key="8">
    <source>
        <dbReference type="SAM" id="MobiDB-lite"/>
    </source>
</evidence>
<evidence type="ECO:0000256" key="4">
    <source>
        <dbReference type="ARBA" id="ARBA00022490"/>
    </source>
</evidence>